<proteinExistence type="predicted"/>
<protein>
    <submittedName>
        <fullName evidence="2">Uncharacterized protein</fullName>
    </submittedName>
</protein>
<dbReference type="EMBL" id="JAWJWE010000001">
    <property type="protein sequence ID" value="KAK6644001.1"/>
    <property type="molecule type" value="Genomic_DNA"/>
</dbReference>
<name>A0AAN8SDS5_POLSC</name>
<feature type="compositionally biased region" description="Basic and acidic residues" evidence="1">
    <location>
        <begin position="31"/>
        <end position="56"/>
    </location>
</feature>
<reference evidence="2 3" key="1">
    <citation type="submission" date="2023-10" db="EMBL/GenBank/DDBJ databases">
        <title>Genomes of two closely related lineages of the louse Polyplax serrata with different host specificities.</title>
        <authorList>
            <person name="Martinu J."/>
            <person name="Tarabai H."/>
            <person name="Stefka J."/>
            <person name="Hypsa V."/>
        </authorList>
    </citation>
    <scope>NUCLEOTIDE SEQUENCE [LARGE SCALE GENOMIC DNA]</scope>
    <source>
        <strain evidence="2">HR10_N</strain>
    </source>
</reference>
<evidence type="ECO:0000313" key="3">
    <source>
        <dbReference type="Proteomes" id="UP001372834"/>
    </source>
</evidence>
<evidence type="ECO:0000313" key="2">
    <source>
        <dbReference type="EMBL" id="KAK6644001.1"/>
    </source>
</evidence>
<evidence type="ECO:0000256" key="1">
    <source>
        <dbReference type="SAM" id="MobiDB-lite"/>
    </source>
</evidence>
<comment type="caution">
    <text evidence="2">The sequence shown here is derived from an EMBL/GenBank/DDBJ whole genome shotgun (WGS) entry which is preliminary data.</text>
</comment>
<feature type="compositionally biased region" description="Basic and acidic residues" evidence="1">
    <location>
        <begin position="64"/>
        <end position="76"/>
    </location>
</feature>
<dbReference type="Proteomes" id="UP001372834">
    <property type="component" value="Unassembled WGS sequence"/>
</dbReference>
<feature type="compositionally biased region" description="Basic residues" evidence="1">
    <location>
        <begin position="105"/>
        <end position="115"/>
    </location>
</feature>
<feature type="compositionally biased region" description="Basic and acidic residues" evidence="1">
    <location>
        <begin position="116"/>
        <end position="125"/>
    </location>
</feature>
<gene>
    <name evidence="2" type="ORF">RUM43_000266</name>
</gene>
<sequence length="209" mass="23976">MLWDPSSGNAVRWSADVDVSVDGDGNNDDDDGRRGNSEKKLKAEIEAELQKKKENKQSGGSGQNHKEERHKAEVNHRRQGVRKIILVKSQNTWKPKEELNNSNRGKWKTGKKKKIKSEGEQKTISRKEKKNFIYEEKGNVPLIKNAKQSAVPVVKSEGMIVVAKGEGELLGEETHKEKFVREEKEKFYFIRRALEVNELSKSKRTKEKH</sequence>
<dbReference type="AlphaFoldDB" id="A0AAN8SDS5"/>
<feature type="region of interest" description="Disordered" evidence="1">
    <location>
        <begin position="1"/>
        <end position="125"/>
    </location>
</feature>
<accession>A0AAN8SDS5</accession>
<feature type="compositionally biased region" description="Acidic residues" evidence="1">
    <location>
        <begin position="19"/>
        <end position="30"/>
    </location>
</feature>
<organism evidence="2 3">
    <name type="scientific">Polyplax serrata</name>
    <name type="common">Common mouse louse</name>
    <dbReference type="NCBI Taxonomy" id="468196"/>
    <lineage>
        <taxon>Eukaryota</taxon>
        <taxon>Metazoa</taxon>
        <taxon>Ecdysozoa</taxon>
        <taxon>Arthropoda</taxon>
        <taxon>Hexapoda</taxon>
        <taxon>Insecta</taxon>
        <taxon>Pterygota</taxon>
        <taxon>Neoptera</taxon>
        <taxon>Paraneoptera</taxon>
        <taxon>Psocodea</taxon>
        <taxon>Troctomorpha</taxon>
        <taxon>Phthiraptera</taxon>
        <taxon>Anoplura</taxon>
        <taxon>Polyplacidae</taxon>
        <taxon>Polyplax</taxon>
    </lineage>
</organism>